<gene>
    <name evidence="9" type="ORF">DRW42_23480</name>
</gene>
<comment type="caution">
    <text evidence="9">The sequence shown here is derived from an EMBL/GenBank/DDBJ whole genome shotgun (WGS) entry which is preliminary data.</text>
</comment>
<evidence type="ECO:0000256" key="5">
    <source>
        <dbReference type="ARBA" id="ARBA00023136"/>
    </source>
</evidence>
<dbReference type="InterPro" id="IPR003838">
    <property type="entry name" value="ABC3_permease_C"/>
</dbReference>
<feature type="transmembrane region" description="Helical" evidence="6">
    <location>
        <begin position="373"/>
        <end position="396"/>
    </location>
</feature>
<feature type="transmembrane region" description="Helical" evidence="6">
    <location>
        <begin position="417"/>
        <end position="442"/>
    </location>
</feature>
<dbReference type="InterPro" id="IPR050250">
    <property type="entry name" value="Macrolide_Exporter_MacB"/>
</dbReference>
<evidence type="ECO:0000256" key="1">
    <source>
        <dbReference type="ARBA" id="ARBA00004651"/>
    </source>
</evidence>
<dbReference type="GO" id="GO:0022857">
    <property type="term" value="F:transmembrane transporter activity"/>
    <property type="evidence" value="ECO:0007669"/>
    <property type="project" value="TreeGrafter"/>
</dbReference>
<dbReference type="Proteomes" id="UP000252081">
    <property type="component" value="Unassembled WGS sequence"/>
</dbReference>
<name>A0A366KQI8_9SPHI</name>
<accession>A0A366KQI8</accession>
<feature type="transmembrane region" description="Helical" evidence="6">
    <location>
        <begin position="21"/>
        <end position="41"/>
    </location>
</feature>
<keyword evidence="2" id="KW-1003">Cell membrane</keyword>
<proteinExistence type="predicted"/>
<protein>
    <submittedName>
        <fullName evidence="9">ABC transporter permease</fullName>
    </submittedName>
</protein>
<dbReference type="AlphaFoldDB" id="A0A366KQI8"/>
<dbReference type="GO" id="GO:0005886">
    <property type="term" value="C:plasma membrane"/>
    <property type="evidence" value="ECO:0007669"/>
    <property type="project" value="UniProtKB-SubCell"/>
</dbReference>
<dbReference type="OrthoDB" id="1451596at2"/>
<keyword evidence="4 6" id="KW-1133">Transmembrane helix</keyword>
<evidence type="ECO:0000259" key="8">
    <source>
        <dbReference type="Pfam" id="PF12704"/>
    </source>
</evidence>
<dbReference type="Pfam" id="PF02687">
    <property type="entry name" value="FtsX"/>
    <property type="match status" value="2"/>
</dbReference>
<dbReference type="RefSeq" id="WP_113951313.1">
    <property type="nucleotide sequence ID" value="NZ_QNQU01000026.1"/>
</dbReference>
<keyword evidence="3 6" id="KW-0812">Transmembrane</keyword>
<sequence>MFRLNIKIAWRNVWRNKTSSLINIIGLAIGLASCLLLLLYVNYEWKFDKQFKGADQVYQVLTNFEDANGKITGTGDATGNTIADILKEKIPGVETATRIGSFGQSLIANKENSFRRDAKFADPGILKIYQYEFIQGNPKTALNDPESVVLTEQTAKVLFGTTDVLNKEVQFDNKTALKVTGVVKDLPANMSNRFDLLMPWTFYQTLFDWVKEPSWTNFNWQTIVKLTPGTNVNQVNEKIRNLIKENSTTRAESFLFPLADKHLYGEFVNGISVGGNIERIYLFIGLALGILLIACINFMNMATAKSERRAKEVGIKKTIGANRTSLVAQFLTESMLLMVIAVLISIVIVETTLPTFNHLLNIKLAINYHNISYWLGIVGVVLITGFLSGSYPALYLSSFNPIQILRRKGAGAKKLPFTLRQVLVVGQFCFAIMLIIATMVIYKQIQFIKNRPVGYDINSIVEMQQDGELYGKFEVFKSELIKKGAVTSVSQSSGSISHDGSNFWNFEWPGMAEADKQIVFNQIATSYDFIKTNGVKLLAGRDFSKNFASDSAAVMLSNSAVKQMNLKNPVGTIVKYHGNDAKVVGVFDDFIWGSPYYRDRPMVIAFSKDWSGNITMRLNPDNSLSKNIEIITQVSKQLNPAYPVDIKFVDELYAEKLQGEKILGILSNLFGGLAIFISCLGLFGLAAYSAEQRTKEFGVRRVLGASVNSIMNLLSVSFMKMVLIAVFIGVPVACYLMNQWLGHFEYKTAISWSIVLTSVFGTMVIAFATVSVQSYRAATANPVDALKYE</sequence>
<feature type="transmembrane region" description="Helical" evidence="6">
    <location>
        <begin position="669"/>
        <end position="690"/>
    </location>
</feature>
<dbReference type="PANTHER" id="PTHR30572">
    <property type="entry name" value="MEMBRANE COMPONENT OF TRANSPORTER-RELATED"/>
    <property type="match status" value="1"/>
</dbReference>
<evidence type="ECO:0000313" key="9">
    <source>
        <dbReference type="EMBL" id="RBQ03052.1"/>
    </source>
</evidence>
<evidence type="ECO:0000256" key="4">
    <source>
        <dbReference type="ARBA" id="ARBA00022989"/>
    </source>
</evidence>
<evidence type="ECO:0000256" key="2">
    <source>
        <dbReference type="ARBA" id="ARBA00022475"/>
    </source>
</evidence>
<evidence type="ECO:0000256" key="6">
    <source>
        <dbReference type="SAM" id="Phobius"/>
    </source>
</evidence>
<dbReference type="InterPro" id="IPR025857">
    <property type="entry name" value="MacB_PCD"/>
</dbReference>
<feature type="domain" description="MacB-like periplasmic core" evidence="8">
    <location>
        <begin position="431"/>
        <end position="625"/>
    </location>
</feature>
<keyword evidence="10" id="KW-1185">Reference proteome</keyword>
<feature type="transmembrane region" description="Helical" evidence="6">
    <location>
        <begin position="711"/>
        <end position="738"/>
    </location>
</feature>
<feature type="domain" description="MacB-like periplasmic core" evidence="8">
    <location>
        <begin position="20"/>
        <end position="242"/>
    </location>
</feature>
<dbReference type="EMBL" id="QNQU01000026">
    <property type="protein sequence ID" value="RBQ03052.1"/>
    <property type="molecule type" value="Genomic_DNA"/>
</dbReference>
<dbReference type="PANTHER" id="PTHR30572:SF18">
    <property type="entry name" value="ABC-TYPE MACROLIDE FAMILY EXPORT SYSTEM PERMEASE COMPONENT 2"/>
    <property type="match status" value="1"/>
</dbReference>
<dbReference type="Pfam" id="PF12704">
    <property type="entry name" value="MacB_PCD"/>
    <property type="match status" value="2"/>
</dbReference>
<dbReference type="PROSITE" id="PS51257">
    <property type="entry name" value="PROKAR_LIPOPROTEIN"/>
    <property type="match status" value="1"/>
</dbReference>
<evidence type="ECO:0000313" key="10">
    <source>
        <dbReference type="Proteomes" id="UP000252081"/>
    </source>
</evidence>
<feature type="domain" description="ABC3 transporter permease C-terminal" evidence="7">
    <location>
        <begin position="669"/>
        <end position="782"/>
    </location>
</feature>
<comment type="subcellular location">
    <subcellularLocation>
        <location evidence="1">Cell membrane</location>
        <topology evidence="1">Multi-pass membrane protein</topology>
    </subcellularLocation>
</comment>
<evidence type="ECO:0000256" key="3">
    <source>
        <dbReference type="ARBA" id="ARBA00022692"/>
    </source>
</evidence>
<feature type="transmembrane region" description="Helical" evidence="6">
    <location>
        <begin position="750"/>
        <end position="770"/>
    </location>
</feature>
<reference evidence="9 10" key="1">
    <citation type="submission" date="2018-07" db="EMBL/GenBank/DDBJ databases">
        <title>A draft genome of a endophytic bacteria, a new species of Pedobacter.</title>
        <authorList>
            <person name="Zhang Z.D."/>
            <person name="Chen Z.J."/>
        </authorList>
    </citation>
    <scope>NUCLEOTIDE SEQUENCE [LARGE SCALE GENOMIC DNA]</scope>
    <source>
        <strain evidence="9 10">RS10</strain>
    </source>
</reference>
<feature type="domain" description="ABC3 transporter permease C-terminal" evidence="7">
    <location>
        <begin position="286"/>
        <end position="401"/>
    </location>
</feature>
<keyword evidence="5 6" id="KW-0472">Membrane</keyword>
<organism evidence="9 10">
    <name type="scientific">Pedobacter miscanthi</name>
    <dbReference type="NCBI Taxonomy" id="2259170"/>
    <lineage>
        <taxon>Bacteria</taxon>
        <taxon>Pseudomonadati</taxon>
        <taxon>Bacteroidota</taxon>
        <taxon>Sphingobacteriia</taxon>
        <taxon>Sphingobacteriales</taxon>
        <taxon>Sphingobacteriaceae</taxon>
        <taxon>Pedobacter</taxon>
    </lineage>
</organism>
<evidence type="ECO:0000259" key="7">
    <source>
        <dbReference type="Pfam" id="PF02687"/>
    </source>
</evidence>
<feature type="transmembrane region" description="Helical" evidence="6">
    <location>
        <begin position="335"/>
        <end position="353"/>
    </location>
</feature>
<feature type="transmembrane region" description="Helical" evidence="6">
    <location>
        <begin position="280"/>
        <end position="299"/>
    </location>
</feature>